<evidence type="ECO:0000313" key="4">
    <source>
        <dbReference type="EMBL" id="SDE03649.1"/>
    </source>
</evidence>
<dbReference type="Pfam" id="PF05402">
    <property type="entry name" value="PqqD"/>
    <property type="match status" value="1"/>
</dbReference>
<proteinExistence type="predicted"/>
<reference evidence="5" key="1">
    <citation type="submission" date="2016-10" db="EMBL/GenBank/DDBJ databases">
        <authorList>
            <person name="Varghese N."/>
            <person name="Submissions S."/>
        </authorList>
    </citation>
    <scope>NUCLEOTIDE SEQUENCE [LARGE SCALE GENOMIC DNA]</scope>
    <source>
        <strain evidence="5">CGMCC 1.9108</strain>
    </source>
</reference>
<dbReference type="STRING" id="639004.SAMN04488239_11336"/>
<dbReference type="NCBIfam" id="TIGR03859">
    <property type="entry name" value="PQQ_PqqD"/>
    <property type="match status" value="1"/>
</dbReference>
<gene>
    <name evidence="4" type="ORF">SAMN04488239_11336</name>
</gene>
<dbReference type="OrthoDB" id="7995890at2"/>
<dbReference type="InterPro" id="IPR008792">
    <property type="entry name" value="PQQD"/>
</dbReference>
<dbReference type="RefSeq" id="WP_093034301.1">
    <property type="nucleotide sequence ID" value="NZ_FMZV01000013.1"/>
</dbReference>
<accession>A0A1G6ZM18</accession>
<dbReference type="GO" id="GO:0048038">
    <property type="term" value="F:quinone binding"/>
    <property type="evidence" value="ECO:0007669"/>
    <property type="project" value="InterPro"/>
</dbReference>
<dbReference type="InterPro" id="IPR022479">
    <property type="entry name" value="PqqD_bac"/>
</dbReference>
<dbReference type="Proteomes" id="UP000199628">
    <property type="component" value="Unassembled WGS sequence"/>
</dbReference>
<dbReference type="AlphaFoldDB" id="A0A1G6ZM18"/>
<comment type="pathway">
    <text evidence="1">Cofactor biosynthesis; pyrroloquinoline quinone biosynthesis.</text>
</comment>
<keyword evidence="3" id="KW-0884">PQQ biosynthesis</keyword>
<evidence type="ECO:0000256" key="3">
    <source>
        <dbReference type="ARBA" id="ARBA00022905"/>
    </source>
</evidence>
<evidence type="ECO:0000256" key="2">
    <source>
        <dbReference type="ARBA" id="ARBA00011741"/>
    </source>
</evidence>
<dbReference type="EMBL" id="FMZV01000013">
    <property type="protein sequence ID" value="SDE03649.1"/>
    <property type="molecule type" value="Genomic_DNA"/>
</dbReference>
<comment type="subunit">
    <text evidence="2">Monomer. Interacts with PqqE.</text>
</comment>
<dbReference type="Gene3D" id="1.10.10.1150">
    <property type="entry name" value="Coenzyme PQQ synthesis protein D (PqqD)"/>
    <property type="match status" value="1"/>
</dbReference>
<protein>
    <submittedName>
        <fullName evidence="4">Pyrroloquinoline quinone biosynthesis protein D</fullName>
    </submittedName>
</protein>
<evidence type="ECO:0000256" key="1">
    <source>
        <dbReference type="ARBA" id="ARBA00004886"/>
    </source>
</evidence>
<evidence type="ECO:0000313" key="5">
    <source>
        <dbReference type="Proteomes" id="UP000199628"/>
    </source>
</evidence>
<keyword evidence="5" id="KW-1185">Reference proteome</keyword>
<dbReference type="UniPathway" id="UPA00539"/>
<dbReference type="GO" id="GO:0018189">
    <property type="term" value="P:pyrroloquinoline quinone biosynthetic process"/>
    <property type="evidence" value="ECO:0007669"/>
    <property type="project" value="UniProtKB-UniPathway"/>
</dbReference>
<dbReference type="InterPro" id="IPR041881">
    <property type="entry name" value="PqqD_sf"/>
</dbReference>
<name>A0A1G6ZM18_9RHOB</name>
<sequence length="92" mass="10274">MTPQSVPYLPRGVRCAHDRVRGVPVLLGPERVLMLDQIGTEVLSRVTGTQSVRAISEDLARTFAAPRDQIETDVMEYLGDLAEKRLVEFKHA</sequence>
<organism evidence="4 5">
    <name type="scientific">Ruegeria marina</name>
    <dbReference type="NCBI Taxonomy" id="639004"/>
    <lineage>
        <taxon>Bacteria</taxon>
        <taxon>Pseudomonadati</taxon>
        <taxon>Pseudomonadota</taxon>
        <taxon>Alphaproteobacteria</taxon>
        <taxon>Rhodobacterales</taxon>
        <taxon>Roseobacteraceae</taxon>
        <taxon>Ruegeria</taxon>
    </lineage>
</organism>